<accession>A0A450SVN2</accession>
<dbReference type="EMBL" id="CAADEY010000063">
    <property type="protein sequence ID" value="VFJ58081.1"/>
    <property type="molecule type" value="Genomic_DNA"/>
</dbReference>
<protein>
    <submittedName>
        <fullName evidence="1">Uncharacterized protein</fullName>
    </submittedName>
</protein>
<reference evidence="1" key="1">
    <citation type="submission" date="2019-02" db="EMBL/GenBank/DDBJ databases">
        <authorList>
            <person name="Gruber-Vodicka R. H."/>
            <person name="Seah K. B. B."/>
        </authorList>
    </citation>
    <scope>NUCLEOTIDE SEQUENCE</scope>
    <source>
        <strain evidence="1">BECK_DK161</strain>
    </source>
</reference>
<name>A0A450SVN2_9GAMM</name>
<evidence type="ECO:0000313" key="1">
    <source>
        <dbReference type="EMBL" id="VFJ58081.1"/>
    </source>
</evidence>
<dbReference type="AlphaFoldDB" id="A0A450SVN2"/>
<gene>
    <name evidence="1" type="ORF">BECKDK2373C_GA0170839_106310</name>
</gene>
<organism evidence="1">
    <name type="scientific">Candidatus Kentrum sp. DK</name>
    <dbReference type="NCBI Taxonomy" id="2126562"/>
    <lineage>
        <taxon>Bacteria</taxon>
        <taxon>Pseudomonadati</taxon>
        <taxon>Pseudomonadota</taxon>
        <taxon>Gammaproteobacteria</taxon>
        <taxon>Candidatus Kentrum</taxon>
    </lineage>
</organism>
<proteinExistence type="predicted"/>
<sequence length="108" mass="11663">MSKMPLRANCRFLRAALPEVVFPDAPLKNSETLFFRYVEIRFGRSAFVFFKPPWSAAVPGEDTLSFSTVSGISAGFGCGSAALVPRSSLFCGFSEAKSVQMQGAQGQT</sequence>